<dbReference type="Gene3D" id="1.10.3680.10">
    <property type="entry name" value="TerB-like"/>
    <property type="match status" value="1"/>
</dbReference>
<evidence type="ECO:0000313" key="3">
    <source>
        <dbReference type="Proteomes" id="UP000030321"/>
    </source>
</evidence>
<protein>
    <recommendedName>
        <fullName evidence="1">Mo-dependent nitrogenase C-terminal domain-containing protein</fullName>
    </recommendedName>
</protein>
<dbReference type="InterPro" id="IPR009717">
    <property type="entry name" value="Mo-dep_Nase_C"/>
</dbReference>
<organism evidence="2 3">
    <name type="scientific">Microcystis aeruginosa NIES-44</name>
    <dbReference type="NCBI Taxonomy" id="449439"/>
    <lineage>
        <taxon>Bacteria</taxon>
        <taxon>Bacillati</taxon>
        <taxon>Cyanobacteriota</taxon>
        <taxon>Cyanophyceae</taxon>
        <taxon>Oscillatoriophycideae</taxon>
        <taxon>Chroococcales</taxon>
        <taxon>Microcystaceae</taxon>
        <taxon>Microcystis</taxon>
    </lineage>
</organism>
<comment type="caution">
    <text evidence="2">The sequence shown here is derived from an EMBL/GenBank/DDBJ whole genome shotgun (WGS) entry which is preliminary data.</text>
</comment>
<dbReference type="AlphaFoldDB" id="A0A0A1VZI6"/>
<evidence type="ECO:0000313" key="2">
    <source>
        <dbReference type="EMBL" id="GAL94701.1"/>
    </source>
</evidence>
<sequence length="227" mass="25915">MVSSVQYRYTNEQVRDWLRGLLTIAWCDGDYSASEQESIARFAHELELDDDHVLYQSISPEELAASFGHDPKISENFLRTAVMVAIADGIYSPAEAQLLRSYRDAFGLEIEALSALEHTVCEIPEITTEANKSEFISAEHPHPDLLHPLKDWLDGVEMHDPRLARFICKMVPPQCPFERDIVLFGHKLVHIPPLCKLNPLYEQLVGLRFRALSYLADDCQEDISEYI</sequence>
<dbReference type="Proteomes" id="UP000030321">
    <property type="component" value="Unassembled WGS sequence"/>
</dbReference>
<feature type="domain" description="Mo-dependent nitrogenase C-terminal" evidence="1">
    <location>
        <begin position="145"/>
        <end position="227"/>
    </location>
</feature>
<dbReference type="RefSeq" id="WP_045360816.1">
    <property type="nucleotide sequence ID" value="NZ_BBPA01000059.1"/>
</dbReference>
<dbReference type="EMBL" id="BBPA01000059">
    <property type="protein sequence ID" value="GAL94701.1"/>
    <property type="molecule type" value="Genomic_DNA"/>
</dbReference>
<evidence type="ECO:0000259" key="1">
    <source>
        <dbReference type="Pfam" id="PF06967"/>
    </source>
</evidence>
<name>A0A0A1VZI6_MICAE</name>
<gene>
    <name evidence="2" type="ORF">N44_03281</name>
</gene>
<dbReference type="InterPro" id="IPR029024">
    <property type="entry name" value="TerB-like"/>
</dbReference>
<dbReference type="CDD" id="cd07177">
    <property type="entry name" value="terB_like"/>
    <property type="match status" value="1"/>
</dbReference>
<dbReference type="Pfam" id="PF06967">
    <property type="entry name" value="Mo-nitro_C"/>
    <property type="match status" value="1"/>
</dbReference>
<dbReference type="SUPFAM" id="SSF158682">
    <property type="entry name" value="TerB-like"/>
    <property type="match status" value="1"/>
</dbReference>
<proteinExistence type="predicted"/>
<accession>A0A0A1VZI6</accession>
<reference evidence="3" key="1">
    <citation type="journal article" date="2015" name="Genome">
        <title>Whole Genome Sequence of the Non-Microcystin-Producing Microcystis aeruginosa Strain NIES-44.</title>
        <authorList>
            <person name="Okano K."/>
            <person name="Miyata N."/>
            <person name="Ozaki Y."/>
        </authorList>
    </citation>
    <scope>NUCLEOTIDE SEQUENCE [LARGE SCALE GENOMIC DNA]</scope>
    <source>
        <strain evidence="3">NIES-44</strain>
    </source>
</reference>